<protein>
    <submittedName>
        <fullName evidence="2">Uncharacterized protein</fullName>
    </submittedName>
</protein>
<evidence type="ECO:0000313" key="3">
    <source>
        <dbReference type="Proteomes" id="UP000078541"/>
    </source>
</evidence>
<keyword evidence="3" id="KW-1185">Reference proteome</keyword>
<name>A0A195FEC0_9HYME</name>
<dbReference type="Proteomes" id="UP000078541">
    <property type="component" value="Unassembled WGS sequence"/>
</dbReference>
<feature type="compositionally biased region" description="Basic and acidic residues" evidence="1">
    <location>
        <begin position="1"/>
        <end position="26"/>
    </location>
</feature>
<evidence type="ECO:0000313" key="2">
    <source>
        <dbReference type="EMBL" id="KYN38726.1"/>
    </source>
</evidence>
<feature type="region of interest" description="Disordered" evidence="1">
    <location>
        <begin position="1"/>
        <end position="46"/>
    </location>
</feature>
<dbReference type="EMBL" id="KQ981636">
    <property type="protein sequence ID" value="KYN38726.1"/>
    <property type="molecule type" value="Genomic_DNA"/>
</dbReference>
<sequence>SRSKKEIPQPSTKEAKPRGEKEDGEMGARISACKVGRNTPIEGIPTPSLEETFVKVEESSFPPVRSDSTMGLQCRYTAAMQIKSYNGVLSMRRAC</sequence>
<evidence type="ECO:0000256" key="1">
    <source>
        <dbReference type="SAM" id="MobiDB-lite"/>
    </source>
</evidence>
<proteinExistence type="predicted"/>
<dbReference type="AlphaFoldDB" id="A0A195FEC0"/>
<accession>A0A195FEC0</accession>
<gene>
    <name evidence="2" type="ORF">ALC56_06725</name>
</gene>
<feature type="non-terminal residue" evidence="2">
    <location>
        <position position="1"/>
    </location>
</feature>
<organism evidence="2 3">
    <name type="scientific">Trachymyrmex septentrionalis</name>
    <dbReference type="NCBI Taxonomy" id="34720"/>
    <lineage>
        <taxon>Eukaryota</taxon>
        <taxon>Metazoa</taxon>
        <taxon>Ecdysozoa</taxon>
        <taxon>Arthropoda</taxon>
        <taxon>Hexapoda</taxon>
        <taxon>Insecta</taxon>
        <taxon>Pterygota</taxon>
        <taxon>Neoptera</taxon>
        <taxon>Endopterygota</taxon>
        <taxon>Hymenoptera</taxon>
        <taxon>Apocrita</taxon>
        <taxon>Aculeata</taxon>
        <taxon>Formicoidea</taxon>
        <taxon>Formicidae</taxon>
        <taxon>Myrmicinae</taxon>
        <taxon>Trachymyrmex</taxon>
    </lineage>
</organism>
<reference evidence="2 3" key="1">
    <citation type="submission" date="2016-03" db="EMBL/GenBank/DDBJ databases">
        <title>Trachymyrmex septentrionalis WGS genome.</title>
        <authorList>
            <person name="Nygaard S."/>
            <person name="Hu H."/>
            <person name="Boomsma J."/>
            <person name="Zhang G."/>
        </authorList>
    </citation>
    <scope>NUCLEOTIDE SEQUENCE [LARGE SCALE GENOMIC DNA]</scope>
    <source>
        <strain evidence="2">Tsep2-gDNA-1</strain>
        <tissue evidence="2">Whole body</tissue>
    </source>
</reference>